<gene>
    <name evidence="2" type="primary">Necator_chrII.g6333</name>
    <name evidence="2" type="ORF">RB195_018540</name>
</gene>
<protein>
    <recommendedName>
        <fullName evidence="4">Reverse transcriptase domain-containing protein</fullName>
    </recommendedName>
</protein>
<evidence type="ECO:0000313" key="2">
    <source>
        <dbReference type="EMBL" id="KAK6735390.1"/>
    </source>
</evidence>
<evidence type="ECO:0000256" key="1">
    <source>
        <dbReference type="SAM" id="MobiDB-lite"/>
    </source>
</evidence>
<dbReference type="Proteomes" id="UP001303046">
    <property type="component" value="Unassembled WGS sequence"/>
</dbReference>
<proteinExistence type="predicted"/>
<evidence type="ECO:0000313" key="3">
    <source>
        <dbReference type="Proteomes" id="UP001303046"/>
    </source>
</evidence>
<comment type="caution">
    <text evidence="2">The sequence shown here is derived from an EMBL/GenBank/DDBJ whole genome shotgun (WGS) entry which is preliminary data.</text>
</comment>
<name>A0ABR1CD79_NECAM</name>
<dbReference type="EMBL" id="JAVFWL010000002">
    <property type="protein sequence ID" value="KAK6735390.1"/>
    <property type="molecule type" value="Genomic_DNA"/>
</dbReference>
<keyword evidence="3" id="KW-1185">Reference proteome</keyword>
<evidence type="ECO:0008006" key="4">
    <source>
        <dbReference type="Google" id="ProtNLM"/>
    </source>
</evidence>
<reference evidence="2 3" key="1">
    <citation type="submission" date="2023-08" db="EMBL/GenBank/DDBJ databases">
        <title>A Necator americanus chromosomal reference genome.</title>
        <authorList>
            <person name="Ilik V."/>
            <person name="Petrzelkova K.J."/>
            <person name="Pardy F."/>
            <person name="Fuh T."/>
            <person name="Niatou-Singa F.S."/>
            <person name="Gouil Q."/>
            <person name="Baker L."/>
            <person name="Ritchie M.E."/>
            <person name="Jex A.R."/>
            <person name="Gazzola D."/>
            <person name="Li H."/>
            <person name="Toshio Fujiwara R."/>
            <person name="Zhan B."/>
            <person name="Aroian R.V."/>
            <person name="Pafco B."/>
            <person name="Schwarz E.M."/>
        </authorList>
    </citation>
    <scope>NUCLEOTIDE SEQUENCE [LARGE SCALE GENOMIC DNA]</scope>
    <source>
        <strain evidence="2 3">Aroian</strain>
        <tissue evidence="2">Whole animal</tissue>
    </source>
</reference>
<feature type="region of interest" description="Disordered" evidence="1">
    <location>
        <begin position="62"/>
        <end position="81"/>
    </location>
</feature>
<organism evidence="2 3">
    <name type="scientific">Necator americanus</name>
    <name type="common">Human hookworm</name>
    <dbReference type="NCBI Taxonomy" id="51031"/>
    <lineage>
        <taxon>Eukaryota</taxon>
        <taxon>Metazoa</taxon>
        <taxon>Ecdysozoa</taxon>
        <taxon>Nematoda</taxon>
        <taxon>Chromadorea</taxon>
        <taxon>Rhabditida</taxon>
        <taxon>Rhabditina</taxon>
        <taxon>Rhabditomorpha</taxon>
        <taxon>Strongyloidea</taxon>
        <taxon>Ancylostomatidae</taxon>
        <taxon>Bunostominae</taxon>
        <taxon>Necator</taxon>
    </lineage>
</organism>
<feature type="compositionally biased region" description="Basic residues" evidence="1">
    <location>
        <begin position="71"/>
        <end position="81"/>
    </location>
</feature>
<sequence length="201" mass="22552">MRIPSSSASRTLGDASGSITMEEVCFASTETKSTYNSVCATSSISYFSKEIRLRRKLRRQCKKTAKTNGRRERRSLKRRGRRGTCAKVYALLKQYSGKMKKYFPVLNAAKGVVAGKATLPIWREYFKALLNRLAPSAPELEHIHRPTYAVNEEPPTESEVLVCIQKMKNGKSGGDDGINAEMLKYLPPSGIREMTKIIRSI</sequence>
<accession>A0ABR1CD79</accession>